<feature type="compositionally biased region" description="Polar residues" evidence="1">
    <location>
        <begin position="311"/>
        <end position="322"/>
    </location>
</feature>
<dbReference type="EMBL" id="JALJOT010000008">
    <property type="protein sequence ID" value="KAK9908150.1"/>
    <property type="molecule type" value="Genomic_DNA"/>
</dbReference>
<evidence type="ECO:0000313" key="4">
    <source>
        <dbReference type="Proteomes" id="UP001491310"/>
    </source>
</evidence>
<proteinExistence type="predicted"/>
<evidence type="ECO:0000256" key="1">
    <source>
        <dbReference type="SAM" id="MobiDB-lite"/>
    </source>
</evidence>
<sequence>MGGFADAFEKEEVDMRALPLLSGDDLIYLGVTSMSQRKTLLAAAMQLVQKSIVPARPDTSTSQQSGRLPTPQGSQSEAKSLNRVSVQSEQGPRVKEQHDQSSRTNFIQKSRPSKQSRKCTAGRAANISASGGGRKPAFSTSMPKRQGAPSAARRQCMPEAVQRNSAASSEKQPISAQSRDVTQPADSIVPDSDEDSDFADGRPAPRLPPARKKAKTSAGLPSGAPVPGGGQPQSRAANAKPATKEEERDQLERALALSLSAEGESGSRDSEPSSLSSSNPTGAAQHAPSMQPPGYLSGALGRVLAARNSRGRVSQNRSYSRQTEQRLLEALYPTASHAPAGSGGSSGTDAAPRVDERNGGQAADQSGWSSDEDADQKKESSTINEKEYGDNGTSFRGQCKHPILHPIR</sequence>
<feature type="compositionally biased region" description="Polar residues" evidence="1">
    <location>
        <begin position="58"/>
        <end position="90"/>
    </location>
</feature>
<dbReference type="Proteomes" id="UP001491310">
    <property type="component" value="Unassembled WGS sequence"/>
</dbReference>
<accession>A0ABR2YM92</accession>
<dbReference type="Pfam" id="PF00536">
    <property type="entry name" value="SAM_1"/>
    <property type="match status" value="1"/>
</dbReference>
<dbReference type="CDD" id="cd09487">
    <property type="entry name" value="SAM_superfamily"/>
    <property type="match status" value="1"/>
</dbReference>
<dbReference type="InterPro" id="IPR001660">
    <property type="entry name" value="SAM"/>
</dbReference>
<name>A0ABR2YM92_9CHLO</name>
<protein>
    <recommendedName>
        <fullName evidence="2">SAM domain-containing protein</fullName>
    </recommendedName>
</protein>
<reference evidence="3 4" key="1">
    <citation type="journal article" date="2024" name="Nat. Commun.">
        <title>Phylogenomics reveals the evolutionary origins of lichenization in chlorophyte algae.</title>
        <authorList>
            <person name="Puginier C."/>
            <person name="Libourel C."/>
            <person name="Otte J."/>
            <person name="Skaloud P."/>
            <person name="Haon M."/>
            <person name="Grisel S."/>
            <person name="Petersen M."/>
            <person name="Berrin J.G."/>
            <person name="Delaux P.M."/>
            <person name="Dal Grande F."/>
            <person name="Keller J."/>
        </authorList>
    </citation>
    <scope>NUCLEOTIDE SEQUENCE [LARGE SCALE GENOMIC DNA]</scope>
    <source>
        <strain evidence="3 4">SAG 216-7</strain>
    </source>
</reference>
<dbReference type="PROSITE" id="PS50105">
    <property type="entry name" value="SAM_DOMAIN"/>
    <property type="match status" value="1"/>
</dbReference>
<gene>
    <name evidence="3" type="ORF">WJX75_003330</name>
</gene>
<dbReference type="SUPFAM" id="SSF47769">
    <property type="entry name" value="SAM/Pointed domain"/>
    <property type="match status" value="1"/>
</dbReference>
<feature type="compositionally biased region" description="Basic and acidic residues" evidence="1">
    <location>
        <begin position="375"/>
        <end position="389"/>
    </location>
</feature>
<keyword evidence="4" id="KW-1185">Reference proteome</keyword>
<dbReference type="Gene3D" id="1.10.150.50">
    <property type="entry name" value="Transcription Factor, Ets-1"/>
    <property type="match status" value="1"/>
</dbReference>
<organism evidence="3 4">
    <name type="scientific">Coccomyxa subellipsoidea</name>
    <dbReference type="NCBI Taxonomy" id="248742"/>
    <lineage>
        <taxon>Eukaryota</taxon>
        <taxon>Viridiplantae</taxon>
        <taxon>Chlorophyta</taxon>
        <taxon>core chlorophytes</taxon>
        <taxon>Trebouxiophyceae</taxon>
        <taxon>Trebouxiophyceae incertae sedis</taxon>
        <taxon>Coccomyxaceae</taxon>
        <taxon>Coccomyxa</taxon>
    </lineage>
</organism>
<feature type="compositionally biased region" description="Basic and acidic residues" evidence="1">
    <location>
        <begin position="92"/>
        <end position="101"/>
    </location>
</feature>
<comment type="caution">
    <text evidence="3">The sequence shown here is derived from an EMBL/GenBank/DDBJ whole genome shotgun (WGS) entry which is preliminary data.</text>
</comment>
<evidence type="ECO:0000259" key="2">
    <source>
        <dbReference type="PROSITE" id="PS50105"/>
    </source>
</evidence>
<feature type="compositionally biased region" description="Low complexity" evidence="1">
    <location>
        <begin position="253"/>
        <end position="264"/>
    </location>
</feature>
<feature type="compositionally biased region" description="Basic and acidic residues" evidence="1">
    <location>
        <begin position="242"/>
        <end position="252"/>
    </location>
</feature>
<dbReference type="InterPro" id="IPR013761">
    <property type="entry name" value="SAM/pointed_sf"/>
</dbReference>
<feature type="domain" description="SAM" evidence="2">
    <location>
        <begin position="1"/>
        <end position="50"/>
    </location>
</feature>
<feature type="compositionally biased region" description="Polar residues" evidence="1">
    <location>
        <begin position="162"/>
        <end position="185"/>
    </location>
</feature>
<evidence type="ECO:0000313" key="3">
    <source>
        <dbReference type="EMBL" id="KAK9908150.1"/>
    </source>
</evidence>
<feature type="compositionally biased region" description="Basic residues" evidence="1">
    <location>
        <begin position="398"/>
        <end position="408"/>
    </location>
</feature>
<feature type="region of interest" description="Disordered" evidence="1">
    <location>
        <begin position="54"/>
        <end position="408"/>
    </location>
</feature>